<dbReference type="EMBL" id="JACQWF010000417">
    <property type="protein sequence ID" value="MBI4596615.1"/>
    <property type="molecule type" value="Genomic_DNA"/>
</dbReference>
<protein>
    <submittedName>
        <fullName evidence="3">Amidohydrolase</fullName>
    </submittedName>
</protein>
<dbReference type="CDD" id="cd01292">
    <property type="entry name" value="metallo-dependent_hydrolases"/>
    <property type="match status" value="1"/>
</dbReference>
<dbReference type="InterPro" id="IPR006680">
    <property type="entry name" value="Amidohydro-rel"/>
</dbReference>
<evidence type="ECO:0000259" key="2">
    <source>
        <dbReference type="Pfam" id="PF04909"/>
    </source>
</evidence>
<keyword evidence="1" id="KW-0456">Lyase</keyword>
<evidence type="ECO:0000313" key="3">
    <source>
        <dbReference type="EMBL" id="MBI4596615.1"/>
    </source>
</evidence>
<name>A0A933GQ58_UNCTE</name>
<dbReference type="PANTHER" id="PTHR21240">
    <property type="entry name" value="2-AMINO-3-CARBOXYLMUCONATE-6-SEMIALDEHYDE DECARBOXYLASE"/>
    <property type="match status" value="1"/>
</dbReference>
<dbReference type="GO" id="GO:0016787">
    <property type="term" value="F:hydrolase activity"/>
    <property type="evidence" value="ECO:0007669"/>
    <property type="project" value="InterPro"/>
</dbReference>
<dbReference type="GO" id="GO:0016831">
    <property type="term" value="F:carboxy-lyase activity"/>
    <property type="evidence" value="ECO:0007669"/>
    <property type="project" value="InterPro"/>
</dbReference>
<feature type="domain" description="Amidohydrolase-related" evidence="2">
    <location>
        <begin position="4"/>
        <end position="282"/>
    </location>
</feature>
<dbReference type="InterPro" id="IPR032465">
    <property type="entry name" value="ACMSD"/>
</dbReference>
<dbReference type="SUPFAM" id="SSF51556">
    <property type="entry name" value="Metallo-dependent hydrolases"/>
    <property type="match status" value="1"/>
</dbReference>
<dbReference type="PANTHER" id="PTHR21240:SF19">
    <property type="entry name" value="CATALYTIC_ HYDROLASE"/>
    <property type="match status" value="1"/>
</dbReference>
<evidence type="ECO:0000313" key="4">
    <source>
        <dbReference type="Proteomes" id="UP000772181"/>
    </source>
</evidence>
<dbReference type="Gene3D" id="3.20.20.140">
    <property type="entry name" value="Metal-dependent hydrolases"/>
    <property type="match status" value="1"/>
</dbReference>
<dbReference type="InterPro" id="IPR032466">
    <property type="entry name" value="Metal_Hydrolase"/>
</dbReference>
<evidence type="ECO:0000256" key="1">
    <source>
        <dbReference type="ARBA" id="ARBA00023239"/>
    </source>
</evidence>
<sequence length="284" mass="32365">MRAIDVHSHLSTQEGSIQYSEEVRKGMEAYYRFKTTYKTEDEMAQDFRQADVKGLIIAWDSEHNMGTKPVPSDYVAKLCDKYPDVFIGGWCCVDPWRGKGAVNEIERSVKELGMMGVKFQGIAQAFFPDDPMMYPLYETIVALDVPVMFHTGTTGIGAGSPGGGGFKLKYTRPIPHMDDIAADFPKMKIIMAHYGWPWQDEQIAVLLHKNNVYCELSGWSPKYFSDSFRKEVGGRLQDKFMFGTDYPVLSPERLINDYHQVGFTDQVLEKVLYKNAIRILNLKL</sequence>
<dbReference type="AlphaFoldDB" id="A0A933GQ58"/>
<organism evidence="3 4">
    <name type="scientific">Tectimicrobiota bacterium</name>
    <dbReference type="NCBI Taxonomy" id="2528274"/>
    <lineage>
        <taxon>Bacteria</taxon>
        <taxon>Pseudomonadati</taxon>
        <taxon>Nitrospinota/Tectimicrobiota group</taxon>
        <taxon>Candidatus Tectimicrobiota</taxon>
    </lineage>
</organism>
<comment type="caution">
    <text evidence="3">The sequence shown here is derived from an EMBL/GenBank/DDBJ whole genome shotgun (WGS) entry which is preliminary data.</text>
</comment>
<accession>A0A933GQ58</accession>
<dbReference type="Proteomes" id="UP000772181">
    <property type="component" value="Unassembled WGS sequence"/>
</dbReference>
<reference evidence="3" key="1">
    <citation type="submission" date="2020-07" db="EMBL/GenBank/DDBJ databases">
        <title>Huge and variable diversity of episymbiotic CPR bacteria and DPANN archaea in groundwater ecosystems.</title>
        <authorList>
            <person name="He C.Y."/>
            <person name="Keren R."/>
            <person name="Whittaker M."/>
            <person name="Farag I.F."/>
            <person name="Doudna J."/>
            <person name="Cate J.H.D."/>
            <person name="Banfield J.F."/>
        </authorList>
    </citation>
    <scope>NUCLEOTIDE SEQUENCE</scope>
    <source>
        <strain evidence="3">NC_groundwater_1482_Ag_S-0.65um_47_24</strain>
    </source>
</reference>
<dbReference type="Pfam" id="PF04909">
    <property type="entry name" value="Amidohydro_2"/>
    <property type="match status" value="1"/>
</dbReference>
<proteinExistence type="predicted"/>
<gene>
    <name evidence="3" type="ORF">HY730_09630</name>
</gene>